<feature type="transmembrane region" description="Helical" evidence="8">
    <location>
        <begin position="144"/>
        <end position="165"/>
    </location>
</feature>
<proteinExistence type="predicted"/>
<feature type="binding site" evidence="7">
    <location>
        <position position="172"/>
    </location>
    <ligand>
        <name>Mg(2+)</name>
        <dbReference type="ChEBI" id="CHEBI:18420"/>
    </ligand>
</feature>
<dbReference type="GO" id="GO:0046872">
    <property type="term" value="F:metal ion binding"/>
    <property type="evidence" value="ECO:0007669"/>
    <property type="project" value="UniProtKB-KW"/>
</dbReference>
<gene>
    <name evidence="9" type="ORF">Strain138_001778</name>
    <name evidence="10" type="ORF">Strain318_001777</name>
</gene>
<dbReference type="GO" id="GO:0016780">
    <property type="term" value="F:phosphotransferase activity, for other substituted phosphate groups"/>
    <property type="evidence" value="ECO:0007669"/>
    <property type="project" value="InterPro"/>
</dbReference>
<feature type="transmembrane region" description="Helical" evidence="8">
    <location>
        <begin position="256"/>
        <end position="275"/>
    </location>
</feature>
<evidence type="ECO:0000313" key="11">
    <source>
        <dbReference type="Proteomes" id="UP001229955"/>
    </source>
</evidence>
<keyword evidence="5 8" id="KW-1133">Transmembrane helix</keyword>
<accession>A0AA49JV52</accession>
<dbReference type="RefSeq" id="WP_367885363.1">
    <property type="nucleotide sequence ID" value="NZ_CP130612.1"/>
</dbReference>
<evidence type="ECO:0000256" key="3">
    <source>
        <dbReference type="ARBA" id="ARBA00022679"/>
    </source>
</evidence>
<evidence type="ECO:0000256" key="2">
    <source>
        <dbReference type="ARBA" id="ARBA00022475"/>
    </source>
</evidence>
<dbReference type="GO" id="GO:0005886">
    <property type="term" value="C:plasma membrane"/>
    <property type="evidence" value="ECO:0007669"/>
    <property type="project" value="UniProtKB-SubCell"/>
</dbReference>
<dbReference type="AlphaFoldDB" id="A0AA49JV52"/>
<dbReference type="Pfam" id="PF00953">
    <property type="entry name" value="Glycos_transf_4"/>
    <property type="match status" value="1"/>
</dbReference>
<evidence type="ECO:0000256" key="5">
    <source>
        <dbReference type="ARBA" id="ARBA00022989"/>
    </source>
</evidence>
<feature type="transmembrane region" description="Helical" evidence="8">
    <location>
        <begin position="312"/>
        <end position="330"/>
    </location>
</feature>
<dbReference type="EMBL" id="CP130612">
    <property type="protein sequence ID" value="WKW12485.1"/>
    <property type="molecule type" value="Genomic_DNA"/>
</dbReference>
<comment type="subcellular location">
    <subcellularLocation>
        <location evidence="1">Cell membrane</location>
        <topology evidence="1">Multi-pass membrane protein</topology>
    </subcellularLocation>
</comment>
<feature type="transmembrane region" description="Helical" evidence="8">
    <location>
        <begin position="121"/>
        <end position="138"/>
    </location>
</feature>
<keyword evidence="7" id="KW-0460">Magnesium</keyword>
<dbReference type="GO" id="GO:0044038">
    <property type="term" value="P:cell wall macromolecule biosynthetic process"/>
    <property type="evidence" value="ECO:0007669"/>
    <property type="project" value="TreeGrafter"/>
</dbReference>
<organism evidence="9">
    <name type="scientific">Pseudogemmatithrix spongiicola</name>
    <dbReference type="NCBI Taxonomy" id="3062599"/>
    <lineage>
        <taxon>Bacteria</taxon>
        <taxon>Pseudomonadati</taxon>
        <taxon>Gemmatimonadota</taxon>
        <taxon>Gemmatimonadia</taxon>
        <taxon>Gemmatimonadales</taxon>
        <taxon>Gemmatimonadaceae</taxon>
        <taxon>Pseudogemmatithrix</taxon>
    </lineage>
</organism>
<feature type="binding site" evidence="7">
    <location>
        <position position="232"/>
    </location>
    <ligand>
        <name>Mg(2+)</name>
        <dbReference type="ChEBI" id="CHEBI:18420"/>
    </ligand>
</feature>
<evidence type="ECO:0000256" key="1">
    <source>
        <dbReference type="ARBA" id="ARBA00004651"/>
    </source>
</evidence>
<accession>A0AA49K0X2</accession>
<dbReference type="PANTHER" id="PTHR22926">
    <property type="entry name" value="PHOSPHO-N-ACETYLMURAMOYL-PENTAPEPTIDE-TRANSFERASE"/>
    <property type="match status" value="1"/>
</dbReference>
<feature type="transmembrane region" description="Helical" evidence="8">
    <location>
        <begin position="226"/>
        <end position="244"/>
    </location>
</feature>
<sequence length="514" mass="54325">MTVAPSVGFAQLALVVVTAAVAFGLSTFLIPPLIRLAVRRSWLDVPTEARRVHKVPVPRLGGVAVVAAAGLTFAVTWFTVGPDTVIFRDAGLLPGLIIALSVVFITGLVDDLTDLSPRVKFGAQVIAAGVLVAAGFRIEAIALAAGMPALSLGWLSVPITMLWLVGITNAFNLIDGIDGLAGTVAVLALVVTIVADVLTHGWFPPLLSIALIGAVAGFLRHNLSPASIFLGDAGAMTLGLFIAARVTMASTSADGATYVVLPLFVLVLPLLDTGLAMGRRWLRGDPVSAADGRHIHHQLLALGLTTHQTVRVLGAAMLAFSLVGLVVVFAPPQLALALLVSTGILLCIGLLYLIRWLGYAEFGELGSSVAAGVRDVRSIIRDRILANEVAARIRTANTLEEVTGALEKLTDEVRLLDVQILEGDVHLHGPQRQQISPVDKLPVRLDYPCAWESNGKVQEVILRLWSTRPSPSGAHAIERIACRVGPALEEWLRTHAESAATAALSPRASRSERT</sequence>
<dbReference type="InterPro" id="IPR000715">
    <property type="entry name" value="Glycosyl_transferase_4"/>
</dbReference>
<evidence type="ECO:0000256" key="6">
    <source>
        <dbReference type="ARBA" id="ARBA00023136"/>
    </source>
</evidence>
<feature type="transmembrane region" description="Helical" evidence="8">
    <location>
        <begin position="12"/>
        <end position="34"/>
    </location>
</feature>
<protein>
    <submittedName>
        <fullName evidence="9">MraY family glycosyltransferase</fullName>
    </submittedName>
</protein>
<evidence type="ECO:0000313" key="10">
    <source>
        <dbReference type="EMBL" id="WKW15392.1"/>
    </source>
</evidence>
<feature type="transmembrane region" description="Helical" evidence="8">
    <location>
        <begin position="336"/>
        <end position="354"/>
    </location>
</feature>
<evidence type="ECO:0000256" key="4">
    <source>
        <dbReference type="ARBA" id="ARBA00022692"/>
    </source>
</evidence>
<dbReference type="InterPro" id="IPR018480">
    <property type="entry name" value="PNAcMuramoyl-5peptid_Trfase_CS"/>
</dbReference>
<dbReference type="Proteomes" id="UP001229955">
    <property type="component" value="Chromosome"/>
</dbReference>
<keyword evidence="2" id="KW-1003">Cell membrane</keyword>
<keyword evidence="7" id="KW-0479">Metal-binding</keyword>
<evidence type="ECO:0000256" key="8">
    <source>
        <dbReference type="SAM" id="Phobius"/>
    </source>
</evidence>
<keyword evidence="6 8" id="KW-0472">Membrane</keyword>
<feature type="transmembrane region" description="Helical" evidence="8">
    <location>
        <begin position="92"/>
        <end position="109"/>
    </location>
</feature>
<dbReference type="PANTHER" id="PTHR22926:SF3">
    <property type="entry name" value="UNDECAPRENYL-PHOSPHATE ALPHA-N-ACETYLGLUCOSAMINYL 1-PHOSPHATE TRANSFERASE"/>
    <property type="match status" value="1"/>
</dbReference>
<dbReference type="CDD" id="cd06853">
    <property type="entry name" value="GT_WecA_like"/>
    <property type="match status" value="1"/>
</dbReference>
<name>A0AA49JV52_9BACT</name>
<evidence type="ECO:0000256" key="7">
    <source>
        <dbReference type="PIRSR" id="PIRSR600715-1"/>
    </source>
</evidence>
<comment type="cofactor">
    <cofactor evidence="7">
        <name>Mg(2+)</name>
        <dbReference type="ChEBI" id="CHEBI:18420"/>
    </cofactor>
</comment>
<keyword evidence="4 8" id="KW-0812">Transmembrane</keyword>
<reference evidence="9" key="1">
    <citation type="submission" date="2023-07" db="EMBL/GenBank/DDBJ databases">
        <authorList>
            <person name="Haufschild T."/>
            <person name="Kallscheuer N."/>
            <person name="Hammer J."/>
            <person name="Kohn T."/>
            <person name="Kabuu M."/>
            <person name="Jogler M."/>
            <person name="Wohfarth N."/>
            <person name="Heuer A."/>
            <person name="Rohde M."/>
            <person name="van Teeseling M.C.F."/>
            <person name="Jogler C."/>
        </authorList>
    </citation>
    <scope>NUCLEOTIDE SEQUENCE</scope>
    <source>
        <strain evidence="9">Strain 138</strain>
        <strain evidence="10">Strain 318</strain>
    </source>
</reference>
<evidence type="ECO:0000313" key="9">
    <source>
        <dbReference type="EMBL" id="WKW12485.1"/>
    </source>
</evidence>
<keyword evidence="3" id="KW-0808">Transferase</keyword>
<dbReference type="GO" id="GO:0071555">
    <property type="term" value="P:cell wall organization"/>
    <property type="evidence" value="ECO:0007669"/>
    <property type="project" value="TreeGrafter"/>
</dbReference>
<dbReference type="GO" id="GO:0009103">
    <property type="term" value="P:lipopolysaccharide biosynthetic process"/>
    <property type="evidence" value="ECO:0007669"/>
    <property type="project" value="TreeGrafter"/>
</dbReference>
<dbReference type="KEGG" id="pspc:Strain318_001777"/>
<dbReference type="PROSITE" id="PS01348">
    <property type="entry name" value="MRAY_2"/>
    <property type="match status" value="1"/>
</dbReference>
<dbReference type="EMBL" id="CP130613">
    <property type="protein sequence ID" value="WKW15392.1"/>
    <property type="molecule type" value="Genomic_DNA"/>
</dbReference>
<feature type="transmembrane region" description="Helical" evidence="8">
    <location>
        <begin position="60"/>
        <end position="80"/>
    </location>
</feature>
<feature type="transmembrane region" description="Helical" evidence="8">
    <location>
        <begin position="177"/>
        <end position="195"/>
    </location>
</feature>
<keyword evidence="11" id="KW-1185">Reference proteome</keyword>